<accession>A0ABV0ITI6</accession>
<organism evidence="1 2">
    <name type="scientific">Chromobacterium phragmitis</name>
    <dbReference type="NCBI Taxonomy" id="2202141"/>
    <lineage>
        <taxon>Bacteria</taxon>
        <taxon>Pseudomonadati</taxon>
        <taxon>Pseudomonadota</taxon>
        <taxon>Betaproteobacteria</taxon>
        <taxon>Neisseriales</taxon>
        <taxon>Chromobacteriaceae</taxon>
        <taxon>Chromobacterium</taxon>
    </lineage>
</organism>
<evidence type="ECO:0008006" key="3">
    <source>
        <dbReference type="Google" id="ProtNLM"/>
    </source>
</evidence>
<evidence type="ECO:0000313" key="2">
    <source>
        <dbReference type="Proteomes" id="UP001462502"/>
    </source>
</evidence>
<gene>
    <name evidence="1" type="ORF">ABI908_10895</name>
</gene>
<keyword evidence="2" id="KW-1185">Reference proteome</keyword>
<dbReference type="EMBL" id="JBDXMI010000001">
    <property type="protein sequence ID" value="MEO9384602.1"/>
    <property type="molecule type" value="Genomic_DNA"/>
</dbReference>
<dbReference type="RefSeq" id="WP_347936502.1">
    <property type="nucleotide sequence ID" value="NZ_CP158160.1"/>
</dbReference>
<dbReference type="Proteomes" id="UP001462502">
    <property type="component" value="Unassembled WGS sequence"/>
</dbReference>
<reference evidence="1 2" key="1">
    <citation type="submission" date="2024-05" db="EMBL/GenBank/DDBJ databases">
        <authorList>
            <person name="De Oliveira J.P."/>
            <person name="Noriler S.A."/>
            <person name="De Oliveira A.G."/>
            <person name="Sipoli D.S."/>
        </authorList>
    </citation>
    <scope>NUCLEOTIDE SEQUENCE [LARGE SCALE GENOMIC DNA]</scope>
    <source>
        <strain evidence="1 2">LABIM192</strain>
    </source>
</reference>
<sequence>MDLQWQRQAEHWLRLMDGRGAPGSARLTLRLGRDNCGLETLADGRAQLSLRRPLPEAERLPSLLRLLALLLPEAGDGAPQRAWLARGCLWLAATAPAGSGAERWAWLSRRQLQLMDRAAEGGHEAR</sequence>
<comment type="caution">
    <text evidence="1">The sequence shown here is derived from an EMBL/GenBank/DDBJ whole genome shotgun (WGS) entry which is preliminary data.</text>
</comment>
<evidence type="ECO:0000313" key="1">
    <source>
        <dbReference type="EMBL" id="MEO9384602.1"/>
    </source>
</evidence>
<proteinExistence type="predicted"/>
<name>A0ABV0ITI6_9NEIS</name>
<protein>
    <recommendedName>
        <fullName evidence="3">Type III secretion protein</fullName>
    </recommendedName>
</protein>